<dbReference type="GO" id="GO:0044548">
    <property type="term" value="F:S100 protein binding"/>
    <property type="evidence" value="ECO:0007669"/>
    <property type="project" value="InterPro"/>
</dbReference>
<feature type="domain" description="SGS" evidence="10">
    <location>
        <begin position="152"/>
        <end position="225"/>
    </location>
</feature>
<evidence type="ECO:0000256" key="4">
    <source>
        <dbReference type="ARBA" id="ARBA00022490"/>
    </source>
</evidence>
<evidence type="ECO:0000313" key="13">
    <source>
        <dbReference type="Proteomes" id="UP000291343"/>
    </source>
</evidence>
<dbReference type="InterPro" id="IPR015120">
    <property type="entry name" value="Siah-Interact_N"/>
</dbReference>
<dbReference type="GO" id="GO:0031625">
    <property type="term" value="F:ubiquitin protein ligase binding"/>
    <property type="evidence" value="ECO:0007669"/>
    <property type="project" value="InterPro"/>
</dbReference>
<dbReference type="SUPFAM" id="SSF49764">
    <property type="entry name" value="HSP20-like chaperones"/>
    <property type="match status" value="1"/>
</dbReference>
<dbReference type="Gene3D" id="2.60.40.790">
    <property type="match status" value="1"/>
</dbReference>
<dbReference type="InterPro" id="IPR037893">
    <property type="entry name" value="CS_CacyBP"/>
</dbReference>
<dbReference type="GO" id="GO:0005634">
    <property type="term" value="C:nucleus"/>
    <property type="evidence" value="ECO:0007669"/>
    <property type="project" value="UniProtKB-SubCell"/>
</dbReference>
<reference evidence="12 13" key="1">
    <citation type="journal article" date="2017" name="Gigascience">
        <title>Genome sequence of the small brown planthopper, Laodelphax striatellus.</title>
        <authorList>
            <person name="Zhu J."/>
            <person name="Jiang F."/>
            <person name="Wang X."/>
            <person name="Yang P."/>
            <person name="Bao Y."/>
            <person name="Zhao W."/>
            <person name="Wang W."/>
            <person name="Lu H."/>
            <person name="Wang Q."/>
            <person name="Cui N."/>
            <person name="Li J."/>
            <person name="Chen X."/>
            <person name="Luo L."/>
            <person name="Yu J."/>
            <person name="Kang L."/>
            <person name="Cui F."/>
        </authorList>
    </citation>
    <scope>NUCLEOTIDE SEQUENCE [LARGE SCALE GENOMIC DNA]</scope>
    <source>
        <strain evidence="12">Lst14</strain>
    </source>
</reference>
<evidence type="ECO:0000313" key="12">
    <source>
        <dbReference type="EMBL" id="RZF46417.1"/>
    </source>
</evidence>
<dbReference type="GO" id="GO:0007507">
    <property type="term" value="P:heart development"/>
    <property type="evidence" value="ECO:0007669"/>
    <property type="project" value="TreeGrafter"/>
</dbReference>
<evidence type="ECO:0000256" key="5">
    <source>
        <dbReference type="ARBA" id="ARBA00022553"/>
    </source>
</evidence>
<dbReference type="GO" id="GO:0005737">
    <property type="term" value="C:cytoplasm"/>
    <property type="evidence" value="ECO:0007669"/>
    <property type="project" value="UniProtKB-SubCell"/>
</dbReference>
<dbReference type="InterPro" id="IPR037201">
    <property type="entry name" value="CacyBP_N"/>
</dbReference>
<dbReference type="CDD" id="cd06468">
    <property type="entry name" value="p23_CacyBP"/>
    <property type="match status" value="1"/>
</dbReference>
<keyword evidence="8" id="KW-0539">Nucleus</keyword>
<evidence type="ECO:0000259" key="10">
    <source>
        <dbReference type="PROSITE" id="PS51048"/>
    </source>
</evidence>
<dbReference type="Gene3D" id="4.10.860.10">
    <property type="entry name" value="UVR domain"/>
    <property type="match status" value="1"/>
</dbReference>
<comment type="function">
    <text evidence="9">May be involved in calcium-dependent ubiquitination and subsequent proteasomal degradation of target proteins. Probably serves as a molecular bridge in ubiquitin E3 complexes. Participates in the ubiquitin-mediated degradation of beta-catenin (CTNNB1).</text>
</comment>
<protein>
    <recommendedName>
        <fullName evidence="3">Calcyclin-binding protein</fullName>
    </recommendedName>
</protein>
<dbReference type="Pfam" id="PF04969">
    <property type="entry name" value="CS"/>
    <property type="match status" value="1"/>
</dbReference>
<dbReference type="EMBL" id="QKKF02006307">
    <property type="protein sequence ID" value="RZF46417.1"/>
    <property type="molecule type" value="Genomic_DNA"/>
</dbReference>
<evidence type="ECO:0000256" key="7">
    <source>
        <dbReference type="ARBA" id="ARBA00022990"/>
    </source>
</evidence>
<evidence type="ECO:0000256" key="9">
    <source>
        <dbReference type="ARBA" id="ARBA00025145"/>
    </source>
</evidence>
<accession>A0A482XL68</accession>
<proteinExistence type="predicted"/>
<dbReference type="Proteomes" id="UP000291343">
    <property type="component" value="Unassembled WGS sequence"/>
</dbReference>
<keyword evidence="5" id="KW-0597">Phosphoprotein</keyword>
<dbReference type="InterPro" id="IPR052289">
    <property type="entry name" value="Calcyclin-binding_UBL-bridge"/>
</dbReference>
<dbReference type="OrthoDB" id="164025at2759"/>
<comment type="subcellular location">
    <subcellularLocation>
        <location evidence="2">Cytoplasm</location>
    </subcellularLocation>
    <subcellularLocation>
        <location evidence="1">Nucleus</location>
    </subcellularLocation>
</comment>
<keyword evidence="7" id="KW-0007">Acetylation</keyword>
<dbReference type="InParanoid" id="A0A482XL68"/>
<evidence type="ECO:0000256" key="3">
    <source>
        <dbReference type="ARBA" id="ARBA00015702"/>
    </source>
</evidence>
<dbReference type="Pfam" id="PF09032">
    <property type="entry name" value="Siah-Interact_N"/>
    <property type="match status" value="1"/>
</dbReference>
<dbReference type="FunCoup" id="A0A482XL68">
    <property type="interactions" value="2157"/>
</dbReference>
<evidence type="ECO:0000256" key="8">
    <source>
        <dbReference type="ARBA" id="ARBA00023242"/>
    </source>
</evidence>
<keyword evidence="4" id="KW-0963">Cytoplasm</keyword>
<dbReference type="InterPro" id="IPR007052">
    <property type="entry name" value="CS_dom"/>
</dbReference>
<evidence type="ECO:0000259" key="11">
    <source>
        <dbReference type="PROSITE" id="PS51203"/>
    </source>
</evidence>
<dbReference type="FunFam" id="2.60.40.790:FF:000006">
    <property type="entry name" value="calcyclin-binding protein-like"/>
    <property type="match status" value="1"/>
</dbReference>
<keyword evidence="6" id="KW-0833">Ubl conjugation pathway</keyword>
<name>A0A482XL68_LAOST</name>
<sequence length="225" mass="25568">MTDKIGELKLDVAELSRLSGICERTRVKDLISVETRRLETEISRLTELQQATQPANGAVESKPSTVSQNKCYDVKISNYAWDQSDKLVKIFVTLENVQNLPEDNVICTFTDRSFELVVKGLENKNYLLPIKNLLEEINPNESKWKVKKNSVVVFLTKKESAKTWSHLTSVEKKAKEAKAPPKFKDNADVSTGIMDVMREMYENGDDEMKRTIMKSWAESSARGGF</sequence>
<dbReference type="STRING" id="195883.A0A482XL68"/>
<evidence type="ECO:0000256" key="2">
    <source>
        <dbReference type="ARBA" id="ARBA00004496"/>
    </source>
</evidence>
<dbReference type="PANTHER" id="PTHR13164">
    <property type="entry name" value="CALICYLIN BINDING PROTEIN"/>
    <property type="match status" value="1"/>
</dbReference>
<dbReference type="SUPFAM" id="SSF140106">
    <property type="entry name" value="Calcyclin-binding protein-like"/>
    <property type="match status" value="1"/>
</dbReference>
<dbReference type="AlphaFoldDB" id="A0A482XL68"/>
<dbReference type="InterPro" id="IPR008978">
    <property type="entry name" value="HSP20-like_chaperone"/>
</dbReference>
<gene>
    <name evidence="12" type="ORF">LSTR_LSTR012492</name>
</gene>
<evidence type="ECO:0000256" key="6">
    <source>
        <dbReference type="ARBA" id="ARBA00022786"/>
    </source>
</evidence>
<dbReference type="GO" id="GO:0015631">
    <property type="term" value="F:tubulin binding"/>
    <property type="evidence" value="ECO:0007669"/>
    <property type="project" value="InterPro"/>
</dbReference>
<dbReference type="SMR" id="A0A482XL68"/>
<keyword evidence="13" id="KW-1185">Reference proteome</keyword>
<dbReference type="PROSITE" id="PS51203">
    <property type="entry name" value="CS"/>
    <property type="match status" value="1"/>
</dbReference>
<evidence type="ECO:0000256" key="1">
    <source>
        <dbReference type="ARBA" id="ARBA00004123"/>
    </source>
</evidence>
<dbReference type="InterPro" id="IPR007699">
    <property type="entry name" value="SGS_dom"/>
</dbReference>
<dbReference type="PANTHER" id="PTHR13164:SF3">
    <property type="entry name" value="CALCYCLIN-BINDING PROTEIN"/>
    <property type="match status" value="1"/>
</dbReference>
<organism evidence="12 13">
    <name type="scientific">Laodelphax striatellus</name>
    <name type="common">Small brown planthopper</name>
    <name type="synonym">Delphax striatella</name>
    <dbReference type="NCBI Taxonomy" id="195883"/>
    <lineage>
        <taxon>Eukaryota</taxon>
        <taxon>Metazoa</taxon>
        <taxon>Ecdysozoa</taxon>
        <taxon>Arthropoda</taxon>
        <taxon>Hexapoda</taxon>
        <taxon>Insecta</taxon>
        <taxon>Pterygota</taxon>
        <taxon>Neoptera</taxon>
        <taxon>Paraneoptera</taxon>
        <taxon>Hemiptera</taxon>
        <taxon>Auchenorrhyncha</taxon>
        <taxon>Fulgoroidea</taxon>
        <taxon>Delphacidae</taxon>
        <taxon>Criomorphinae</taxon>
        <taxon>Laodelphax</taxon>
    </lineage>
</organism>
<dbReference type="Pfam" id="PF05002">
    <property type="entry name" value="SGS"/>
    <property type="match status" value="1"/>
</dbReference>
<feature type="domain" description="CS" evidence="11">
    <location>
        <begin position="74"/>
        <end position="168"/>
    </location>
</feature>
<comment type="caution">
    <text evidence="12">The sequence shown here is derived from an EMBL/GenBank/DDBJ whole genome shotgun (WGS) entry which is preliminary data.</text>
</comment>
<dbReference type="PROSITE" id="PS51048">
    <property type="entry name" value="SGS"/>
    <property type="match status" value="1"/>
</dbReference>